<evidence type="ECO:0000313" key="2">
    <source>
        <dbReference type="EMBL" id="ASF48328.1"/>
    </source>
</evidence>
<dbReference type="EMBL" id="CP022129">
    <property type="protein sequence ID" value="ASF48328.1"/>
    <property type="molecule type" value="Genomic_DNA"/>
</dbReference>
<dbReference type="KEGG" id="mpsy:CEK71_20930"/>
<gene>
    <name evidence="2" type="ORF">CEK71_20930</name>
</gene>
<dbReference type="AlphaFoldDB" id="A0A1Z4C4A2"/>
<dbReference type="InterPro" id="IPR011030">
    <property type="entry name" value="Lipovitellin_superhlx_dom"/>
</dbReference>
<keyword evidence="3" id="KW-1185">Reference proteome</keyword>
<dbReference type="OrthoDB" id="5568599at2"/>
<evidence type="ECO:0008006" key="4">
    <source>
        <dbReference type="Google" id="ProtNLM"/>
    </source>
</evidence>
<evidence type="ECO:0000313" key="3">
    <source>
        <dbReference type="Proteomes" id="UP000197019"/>
    </source>
</evidence>
<feature type="region of interest" description="Disordered" evidence="1">
    <location>
        <begin position="37"/>
        <end position="80"/>
    </location>
</feature>
<dbReference type="SUPFAM" id="SSF48431">
    <property type="entry name" value="Lipovitellin-phosvitin complex, superhelical domain"/>
    <property type="match status" value="1"/>
</dbReference>
<dbReference type="Proteomes" id="UP000197019">
    <property type="component" value="Chromosome"/>
</dbReference>
<accession>A0A1Z4C4A2</accession>
<name>A0A1Z4C4A2_9GAMM</name>
<feature type="compositionally biased region" description="Polar residues" evidence="1">
    <location>
        <begin position="56"/>
        <end position="66"/>
    </location>
</feature>
<proteinExistence type="predicted"/>
<sequence>MTVRPLPLIACLILTLMVSLGSRQAYQAISQFGANRATADKTQSGHPPRHKHASHLRQSAVDQAPSTELHISLPPANNPTALNDWQQLETALSRQERQQAPILAAQLAESLRQQPDPDVYLRISTHVLHPNEPLANKAILLDLLTDTATPEALNQLLDFADLELDPSLSVLVLQSIARIGDNRWGGQFHEELSPTLEAAWDNPMRNDVEFLAALAKAIASIGAPKGVAQLLQTVSTTNTSQDSEATRRAKQEGAFSAIPQIRNPAAAAALAKGLEQEPIGSAAFDASGRGLASINSPNATQILIDYAKDAPIESSQNLAAWVPQINDEDSLKQFAATPENAFKNPEVGAPIQHAADKYRDNIAATNPVIQHGAKLK</sequence>
<reference evidence="2 3" key="1">
    <citation type="submission" date="2017-06" db="EMBL/GenBank/DDBJ databases">
        <title>Genome Sequencing of the methanotroph Methylovulum psychrotolerants str. HV10-M2 isolated from a high-altitude environment.</title>
        <authorList>
            <person name="Mateos-Rivera A."/>
        </authorList>
    </citation>
    <scope>NUCLEOTIDE SEQUENCE [LARGE SCALE GENOMIC DNA]</scope>
    <source>
        <strain evidence="2 3">HV10_M2</strain>
    </source>
</reference>
<dbReference type="RefSeq" id="WP_088621198.1">
    <property type="nucleotide sequence ID" value="NZ_CP022129.1"/>
</dbReference>
<organism evidence="2 3">
    <name type="scientific">Methylovulum psychrotolerans</name>
    <dbReference type="NCBI Taxonomy" id="1704499"/>
    <lineage>
        <taxon>Bacteria</taxon>
        <taxon>Pseudomonadati</taxon>
        <taxon>Pseudomonadota</taxon>
        <taxon>Gammaproteobacteria</taxon>
        <taxon>Methylococcales</taxon>
        <taxon>Methylococcaceae</taxon>
        <taxon>Methylovulum</taxon>
    </lineage>
</organism>
<evidence type="ECO:0000256" key="1">
    <source>
        <dbReference type="SAM" id="MobiDB-lite"/>
    </source>
</evidence>
<protein>
    <recommendedName>
        <fullName evidence="4">HEAT repeat domain-containing protein</fullName>
    </recommendedName>
</protein>